<dbReference type="Proteomes" id="UP000578688">
    <property type="component" value="Unassembled WGS sequence"/>
</dbReference>
<gene>
    <name evidence="1" type="ORF">FHR27_000392</name>
</gene>
<sequence>MAGLENFIAYETYPASVAIQATDQLFEWWWLQRIEIAFIDGKLIRTSIARAFFTIEARVRTQRSYQDVFGPHVLWRSTARAALIVWGHGRA</sequence>
<accession>A0A7Z0BLU4</accession>
<dbReference type="RefSeq" id="WP_179537637.1">
    <property type="nucleotide sequence ID" value="NZ_JACBYV010000001.1"/>
</dbReference>
<organism evidence="1 2">
    <name type="scientific">Phytopseudomonas flavescens</name>
    <dbReference type="NCBI Taxonomy" id="29435"/>
    <lineage>
        <taxon>Bacteria</taxon>
        <taxon>Pseudomonadati</taxon>
        <taxon>Pseudomonadota</taxon>
        <taxon>Gammaproteobacteria</taxon>
        <taxon>Pseudomonadales</taxon>
        <taxon>Pseudomonadaceae</taxon>
        <taxon>Phytopseudomonas</taxon>
    </lineage>
</organism>
<comment type="caution">
    <text evidence="1">The sequence shown here is derived from an EMBL/GenBank/DDBJ whole genome shotgun (WGS) entry which is preliminary data.</text>
</comment>
<name>A0A7Z0BLU4_9GAMM</name>
<evidence type="ECO:0000313" key="2">
    <source>
        <dbReference type="Proteomes" id="UP000578688"/>
    </source>
</evidence>
<protein>
    <submittedName>
        <fullName evidence="1">Uncharacterized protein</fullName>
    </submittedName>
</protein>
<keyword evidence="2" id="KW-1185">Reference proteome</keyword>
<reference evidence="1 2" key="1">
    <citation type="submission" date="2020-07" db="EMBL/GenBank/DDBJ databases">
        <title>Genomic analyses of the natural microbiome of Caenorhabditis elegans.</title>
        <authorList>
            <person name="Samuel B."/>
        </authorList>
    </citation>
    <scope>NUCLEOTIDE SEQUENCE [LARGE SCALE GENOMIC DNA]</scope>
    <source>
        <strain evidence="1 2">BIGb0408</strain>
    </source>
</reference>
<evidence type="ECO:0000313" key="1">
    <source>
        <dbReference type="EMBL" id="NYH71782.1"/>
    </source>
</evidence>
<dbReference type="EMBL" id="JACBYV010000001">
    <property type="protein sequence ID" value="NYH71782.1"/>
    <property type="molecule type" value="Genomic_DNA"/>
</dbReference>
<dbReference type="AlphaFoldDB" id="A0A7Z0BLU4"/>
<proteinExistence type="predicted"/>